<dbReference type="RefSeq" id="WP_163571170.1">
    <property type="nucleotide sequence ID" value="NZ_BAAANY010000032.1"/>
</dbReference>
<accession>A0ABN2ILX4</accession>
<dbReference type="PROSITE" id="PS50887">
    <property type="entry name" value="GGDEF"/>
    <property type="match status" value="1"/>
</dbReference>
<dbReference type="SMART" id="SM00267">
    <property type="entry name" value="GGDEF"/>
    <property type="match status" value="1"/>
</dbReference>
<dbReference type="NCBIfam" id="TIGR00254">
    <property type="entry name" value="GGDEF"/>
    <property type="match status" value="1"/>
</dbReference>
<evidence type="ECO:0000259" key="1">
    <source>
        <dbReference type="PROSITE" id="PS50887"/>
    </source>
</evidence>
<feature type="domain" description="GGDEF" evidence="1">
    <location>
        <begin position="88"/>
        <end position="221"/>
    </location>
</feature>
<dbReference type="InterPro" id="IPR029787">
    <property type="entry name" value="Nucleotide_cyclase"/>
</dbReference>
<reference evidence="2 3" key="1">
    <citation type="journal article" date="2019" name="Int. J. Syst. Evol. Microbiol.">
        <title>The Global Catalogue of Microorganisms (GCM) 10K type strain sequencing project: providing services to taxonomists for standard genome sequencing and annotation.</title>
        <authorList>
            <consortium name="The Broad Institute Genomics Platform"/>
            <consortium name="The Broad Institute Genome Sequencing Center for Infectious Disease"/>
            <person name="Wu L."/>
            <person name="Ma J."/>
        </authorList>
    </citation>
    <scope>NUCLEOTIDE SEQUENCE [LARGE SCALE GENOMIC DNA]</scope>
    <source>
        <strain evidence="2 3">JCM 14718</strain>
    </source>
</reference>
<name>A0ABN2ILX4_9ACTN</name>
<dbReference type="InterPro" id="IPR050469">
    <property type="entry name" value="Diguanylate_Cyclase"/>
</dbReference>
<dbReference type="InterPro" id="IPR043128">
    <property type="entry name" value="Rev_trsase/Diguanyl_cyclase"/>
</dbReference>
<gene>
    <name evidence="2" type="ORF">GCM10009765_66470</name>
</gene>
<evidence type="ECO:0000313" key="2">
    <source>
        <dbReference type="EMBL" id="GAA1707697.1"/>
    </source>
</evidence>
<keyword evidence="3" id="KW-1185">Reference proteome</keyword>
<evidence type="ECO:0000313" key="3">
    <source>
        <dbReference type="Proteomes" id="UP001500618"/>
    </source>
</evidence>
<organism evidence="2 3">
    <name type="scientific">Fodinicola feengrottensis</name>
    <dbReference type="NCBI Taxonomy" id="435914"/>
    <lineage>
        <taxon>Bacteria</taxon>
        <taxon>Bacillati</taxon>
        <taxon>Actinomycetota</taxon>
        <taxon>Actinomycetes</taxon>
        <taxon>Mycobacteriales</taxon>
        <taxon>Fodinicola</taxon>
    </lineage>
</organism>
<dbReference type="Pfam" id="PF00990">
    <property type="entry name" value="GGDEF"/>
    <property type="match status" value="1"/>
</dbReference>
<sequence length="255" mass="27401">MNIRGTTHTLLHSDVLATVAGLAAGSAAAAATGWYLTRTARTIADLHVEVTDANQRAFTDPLTGLGNRAAFDAAARDTAQTCRAMFGRPLVCLLIDIEAFKQINDTHGHAAGDRALITTAHVLEDLLNSYGTVARIGGDEFAAILAAPTDQDPNAWATRLAWAGRTALTRLTQAAGGPVVRITVGIAVADPQYVTWQALLARADDAMYRARNRDLAVTHQPTDADEPVVTYRPNIRRRDQRRPGTPLQFRQVTAA</sequence>
<dbReference type="EMBL" id="BAAANY010000032">
    <property type="protein sequence ID" value="GAA1707697.1"/>
    <property type="molecule type" value="Genomic_DNA"/>
</dbReference>
<proteinExistence type="predicted"/>
<dbReference type="PANTHER" id="PTHR45138:SF24">
    <property type="entry name" value="DIGUANYLATE CYCLASE DGCC-RELATED"/>
    <property type="match status" value="1"/>
</dbReference>
<protein>
    <recommendedName>
        <fullName evidence="1">GGDEF domain-containing protein</fullName>
    </recommendedName>
</protein>
<dbReference type="InterPro" id="IPR000160">
    <property type="entry name" value="GGDEF_dom"/>
</dbReference>
<dbReference type="PANTHER" id="PTHR45138">
    <property type="entry name" value="REGULATORY COMPONENTS OF SENSORY TRANSDUCTION SYSTEM"/>
    <property type="match status" value="1"/>
</dbReference>
<dbReference type="Gene3D" id="3.30.70.270">
    <property type="match status" value="1"/>
</dbReference>
<dbReference type="SUPFAM" id="SSF55073">
    <property type="entry name" value="Nucleotide cyclase"/>
    <property type="match status" value="1"/>
</dbReference>
<dbReference type="Proteomes" id="UP001500618">
    <property type="component" value="Unassembled WGS sequence"/>
</dbReference>
<comment type="caution">
    <text evidence="2">The sequence shown here is derived from an EMBL/GenBank/DDBJ whole genome shotgun (WGS) entry which is preliminary data.</text>
</comment>
<dbReference type="CDD" id="cd01949">
    <property type="entry name" value="GGDEF"/>
    <property type="match status" value="1"/>
</dbReference>